<accession>A0ABD3FRE5</accession>
<sequence>MRDVDGYETLTVLGSGQFGKVVLVRRNSDRKLFAAKIPHSEDSAARQAARHEAQLLKHLHHVNIVQFIELIENDTNLALVMEYASGGDLDAFLRLQQERAAPLSEPAIMRIFIQIVLALQYLFGKHILHRDLKPKNVMLDGDGIVKLSDFGVSKILQNTLDSAQTITGTPHYMAPELLEGDQYDCKSDVWSLGCVLHELVTFSPPFTGSALGAVVGKILHSEPPPISEQYSSPFRALVTDLLEKDPYKRPSLLDILRSDAVQQHMMQLVSVTTSHQPVILEQFAKTRTINVDTPTSFEIVSPFPNHQRNHNSNSIPNELPVVAADYLVVLPPKPIQSGADHVRQLFFENQAAARRNKERIDQERSRAAVFLNSDDTTPEKLQAIPASVVGKPSPVSLSSRPRSHSSPYEELLDAERRRVQLETKALQERMRAMQTAD</sequence>
<feature type="compositionally biased region" description="Low complexity" evidence="11">
    <location>
        <begin position="392"/>
        <end position="406"/>
    </location>
</feature>
<keyword evidence="4 9" id="KW-0547">Nucleotide-binding</keyword>
<evidence type="ECO:0000313" key="13">
    <source>
        <dbReference type="EMBL" id="KAL3668260.1"/>
    </source>
</evidence>
<evidence type="ECO:0000256" key="5">
    <source>
        <dbReference type="ARBA" id="ARBA00022777"/>
    </source>
</evidence>
<evidence type="ECO:0000256" key="9">
    <source>
        <dbReference type="PROSITE-ProRule" id="PRU10141"/>
    </source>
</evidence>
<evidence type="ECO:0000256" key="6">
    <source>
        <dbReference type="ARBA" id="ARBA00022840"/>
    </source>
</evidence>
<dbReference type="GO" id="GO:0005524">
    <property type="term" value="F:ATP binding"/>
    <property type="evidence" value="ECO:0007669"/>
    <property type="project" value="UniProtKB-UniRule"/>
</dbReference>
<dbReference type="InterPro" id="IPR011009">
    <property type="entry name" value="Kinase-like_dom_sf"/>
</dbReference>
<dbReference type="EC" id="2.7.11.1" evidence="1"/>
<keyword evidence="2 10" id="KW-0723">Serine/threonine-protein kinase</keyword>
<dbReference type="InterPro" id="IPR000719">
    <property type="entry name" value="Prot_kinase_dom"/>
</dbReference>
<dbReference type="CDD" id="cd08215">
    <property type="entry name" value="STKc_Nek"/>
    <property type="match status" value="1"/>
</dbReference>
<proteinExistence type="inferred from homology"/>
<evidence type="ECO:0000256" key="2">
    <source>
        <dbReference type="ARBA" id="ARBA00022527"/>
    </source>
</evidence>
<dbReference type="PROSITE" id="PS50011">
    <property type="entry name" value="PROTEIN_KINASE_DOM"/>
    <property type="match status" value="1"/>
</dbReference>
<evidence type="ECO:0000256" key="8">
    <source>
        <dbReference type="ARBA" id="ARBA00048679"/>
    </source>
</evidence>
<evidence type="ECO:0000256" key="10">
    <source>
        <dbReference type="RuleBase" id="RU000304"/>
    </source>
</evidence>
<dbReference type="PRINTS" id="PR00109">
    <property type="entry name" value="TYRKINASE"/>
</dbReference>
<evidence type="ECO:0000256" key="11">
    <source>
        <dbReference type="SAM" id="MobiDB-lite"/>
    </source>
</evidence>
<protein>
    <recommendedName>
        <fullName evidence="1">non-specific serine/threonine protein kinase</fullName>
        <ecNumber evidence="1">2.7.11.1</ecNumber>
    </recommendedName>
</protein>
<organism evidence="13 14">
    <name type="scientific">Phytophthora oleae</name>
    <dbReference type="NCBI Taxonomy" id="2107226"/>
    <lineage>
        <taxon>Eukaryota</taxon>
        <taxon>Sar</taxon>
        <taxon>Stramenopiles</taxon>
        <taxon>Oomycota</taxon>
        <taxon>Peronosporomycetes</taxon>
        <taxon>Peronosporales</taxon>
        <taxon>Peronosporaceae</taxon>
        <taxon>Phytophthora</taxon>
    </lineage>
</organism>
<evidence type="ECO:0000256" key="7">
    <source>
        <dbReference type="ARBA" id="ARBA00047899"/>
    </source>
</evidence>
<evidence type="ECO:0000256" key="1">
    <source>
        <dbReference type="ARBA" id="ARBA00012513"/>
    </source>
</evidence>
<keyword evidence="3 13" id="KW-0808">Transferase</keyword>
<comment type="catalytic activity">
    <reaction evidence="8">
        <text>L-seryl-[protein] + ATP = O-phospho-L-seryl-[protein] + ADP + H(+)</text>
        <dbReference type="Rhea" id="RHEA:17989"/>
        <dbReference type="Rhea" id="RHEA-COMP:9863"/>
        <dbReference type="Rhea" id="RHEA-COMP:11604"/>
        <dbReference type="ChEBI" id="CHEBI:15378"/>
        <dbReference type="ChEBI" id="CHEBI:29999"/>
        <dbReference type="ChEBI" id="CHEBI:30616"/>
        <dbReference type="ChEBI" id="CHEBI:83421"/>
        <dbReference type="ChEBI" id="CHEBI:456216"/>
        <dbReference type="EC" id="2.7.11.1"/>
    </reaction>
</comment>
<dbReference type="InterPro" id="IPR008271">
    <property type="entry name" value="Ser/Thr_kinase_AS"/>
</dbReference>
<feature type="domain" description="Protein kinase" evidence="12">
    <location>
        <begin position="7"/>
        <end position="267"/>
    </location>
</feature>
<keyword evidence="14" id="KW-1185">Reference proteome</keyword>
<dbReference type="InterPro" id="IPR001245">
    <property type="entry name" value="Ser-Thr/Tyr_kinase_cat_dom"/>
</dbReference>
<feature type="binding site" evidence="9">
    <location>
        <position position="36"/>
    </location>
    <ligand>
        <name>ATP</name>
        <dbReference type="ChEBI" id="CHEBI:30616"/>
    </ligand>
</feature>
<gene>
    <name evidence="13" type="primary">nekl-2</name>
    <name evidence="13" type="ORF">V7S43_006354</name>
</gene>
<dbReference type="Proteomes" id="UP001632037">
    <property type="component" value="Unassembled WGS sequence"/>
</dbReference>
<keyword evidence="5" id="KW-0418">Kinase</keyword>
<evidence type="ECO:0000313" key="14">
    <source>
        <dbReference type="Proteomes" id="UP001632037"/>
    </source>
</evidence>
<dbReference type="EMBL" id="JBIMZQ010000011">
    <property type="protein sequence ID" value="KAL3668260.1"/>
    <property type="molecule type" value="Genomic_DNA"/>
</dbReference>
<dbReference type="PANTHER" id="PTHR44899:SF3">
    <property type="entry name" value="SERINE_THREONINE-PROTEIN KINASE NEK1"/>
    <property type="match status" value="1"/>
</dbReference>
<evidence type="ECO:0000256" key="4">
    <source>
        <dbReference type="ARBA" id="ARBA00022741"/>
    </source>
</evidence>
<evidence type="ECO:0000259" key="12">
    <source>
        <dbReference type="PROSITE" id="PS50011"/>
    </source>
</evidence>
<comment type="similarity">
    <text evidence="10">Belongs to the protein kinase superfamily.</text>
</comment>
<feature type="region of interest" description="Disordered" evidence="11">
    <location>
        <begin position="389"/>
        <end position="410"/>
    </location>
</feature>
<comment type="catalytic activity">
    <reaction evidence="7">
        <text>L-threonyl-[protein] + ATP = O-phospho-L-threonyl-[protein] + ADP + H(+)</text>
        <dbReference type="Rhea" id="RHEA:46608"/>
        <dbReference type="Rhea" id="RHEA-COMP:11060"/>
        <dbReference type="Rhea" id="RHEA-COMP:11605"/>
        <dbReference type="ChEBI" id="CHEBI:15378"/>
        <dbReference type="ChEBI" id="CHEBI:30013"/>
        <dbReference type="ChEBI" id="CHEBI:30616"/>
        <dbReference type="ChEBI" id="CHEBI:61977"/>
        <dbReference type="ChEBI" id="CHEBI:456216"/>
        <dbReference type="EC" id="2.7.11.1"/>
    </reaction>
</comment>
<evidence type="ECO:0000256" key="3">
    <source>
        <dbReference type="ARBA" id="ARBA00022679"/>
    </source>
</evidence>
<comment type="caution">
    <text evidence="13">The sequence shown here is derived from an EMBL/GenBank/DDBJ whole genome shotgun (WGS) entry which is preliminary data.</text>
</comment>
<dbReference type="Pfam" id="PF00069">
    <property type="entry name" value="Pkinase"/>
    <property type="match status" value="1"/>
</dbReference>
<keyword evidence="6 9" id="KW-0067">ATP-binding</keyword>
<name>A0ABD3FRE5_9STRA</name>
<dbReference type="SMART" id="SM00220">
    <property type="entry name" value="S_TKc"/>
    <property type="match status" value="1"/>
</dbReference>
<dbReference type="AlphaFoldDB" id="A0ABD3FRE5"/>
<dbReference type="PROSITE" id="PS00108">
    <property type="entry name" value="PROTEIN_KINASE_ST"/>
    <property type="match status" value="1"/>
</dbReference>
<dbReference type="GO" id="GO:0004674">
    <property type="term" value="F:protein serine/threonine kinase activity"/>
    <property type="evidence" value="ECO:0007669"/>
    <property type="project" value="UniProtKB-KW"/>
</dbReference>
<reference evidence="13 14" key="1">
    <citation type="submission" date="2024-09" db="EMBL/GenBank/DDBJ databases">
        <title>Genome sequencing and assembly of Phytophthora oleae, isolate VK10A, causative agent of rot of olive drupes.</title>
        <authorList>
            <person name="Conti Taguali S."/>
            <person name="Riolo M."/>
            <person name="La Spada F."/>
            <person name="Cacciola S.O."/>
            <person name="Dionisio G."/>
        </authorList>
    </citation>
    <scope>NUCLEOTIDE SEQUENCE [LARGE SCALE GENOMIC DNA]</scope>
    <source>
        <strain evidence="13 14">VK10A</strain>
    </source>
</reference>
<dbReference type="InterPro" id="IPR051131">
    <property type="entry name" value="NEK_Ser/Thr_kinase_NIMA"/>
</dbReference>
<dbReference type="PANTHER" id="PTHR44899">
    <property type="entry name" value="CAMK FAMILY PROTEIN KINASE"/>
    <property type="match status" value="1"/>
</dbReference>
<dbReference type="Gene3D" id="1.10.510.10">
    <property type="entry name" value="Transferase(Phosphotransferase) domain 1"/>
    <property type="match status" value="1"/>
</dbReference>
<dbReference type="SUPFAM" id="SSF56112">
    <property type="entry name" value="Protein kinase-like (PK-like)"/>
    <property type="match status" value="1"/>
</dbReference>
<dbReference type="InterPro" id="IPR017441">
    <property type="entry name" value="Protein_kinase_ATP_BS"/>
</dbReference>
<dbReference type="PROSITE" id="PS00107">
    <property type="entry name" value="PROTEIN_KINASE_ATP"/>
    <property type="match status" value="1"/>
</dbReference>